<dbReference type="Gene3D" id="1.10.287.1260">
    <property type="match status" value="1"/>
</dbReference>
<keyword evidence="6 8" id="KW-0472">Membrane</keyword>
<evidence type="ECO:0000256" key="7">
    <source>
        <dbReference type="SAM" id="MobiDB-lite"/>
    </source>
</evidence>
<protein>
    <submittedName>
        <fullName evidence="12">Mechanosensitive ion channel family protein</fullName>
    </submittedName>
</protein>
<evidence type="ECO:0000259" key="11">
    <source>
        <dbReference type="Pfam" id="PF21088"/>
    </source>
</evidence>
<dbReference type="SUPFAM" id="SSF82689">
    <property type="entry name" value="Mechanosensitive channel protein MscS (YggB), C-terminal domain"/>
    <property type="match status" value="1"/>
</dbReference>
<dbReference type="InterPro" id="IPR049142">
    <property type="entry name" value="MS_channel_1st"/>
</dbReference>
<gene>
    <name evidence="12" type="ORF">H2509_12015</name>
</gene>
<dbReference type="GO" id="GO:0008381">
    <property type="term" value="F:mechanosensitive monoatomic ion channel activity"/>
    <property type="evidence" value="ECO:0007669"/>
    <property type="project" value="InterPro"/>
</dbReference>
<evidence type="ECO:0000313" key="13">
    <source>
        <dbReference type="Proteomes" id="UP000541109"/>
    </source>
</evidence>
<keyword evidence="3" id="KW-1003">Cell membrane</keyword>
<dbReference type="InterPro" id="IPR011066">
    <property type="entry name" value="MscS_channel_C_sf"/>
</dbReference>
<reference evidence="12 13" key="1">
    <citation type="submission" date="2020-07" db="EMBL/GenBank/DDBJ databases">
        <title>Stappia sp., F7233, whole genome shotgun sequencing project.</title>
        <authorList>
            <person name="Jiang S."/>
            <person name="Liu Z.W."/>
            <person name="Du Z.J."/>
        </authorList>
    </citation>
    <scope>NUCLEOTIDE SEQUENCE [LARGE SCALE GENOMIC DNA]</scope>
    <source>
        <strain evidence="12 13">F7233</strain>
    </source>
</reference>
<evidence type="ECO:0000256" key="1">
    <source>
        <dbReference type="ARBA" id="ARBA00004651"/>
    </source>
</evidence>
<sequence>MEANVAQAEAEALEREAARSPYRELLDHGGRILALVAAGAYLLFAWGVPLTDDRNITAKLGEVAIIIFAGYLIYRAVQIAIDRKISLERGGVEDKGDEIEIGGKGETRLATLLPLFRNFLLITIVVLGSMVVLSELGVNIAPLFAGAGVVGLAVGFGAQTLIRDIFSGAFFLIDDAFRKGEYIDIGSVKGTVEKISIRSMQLRHHRGPLNTVPFGEIQHVINYSRDWAIMKLAFRVTYDTDVDKMRKLIKKFGQQLLEDPDYGPKFLQPVKSQGVTDLDDSAMIVRVKFMTRPGDQFELRKVVYAGIRDLCAREGIKFAHREVTVHVTRDKKPGDDAEADDGTEPVESSDDLTEEEAKAIGGAVLPIVDDANKGKPAA</sequence>
<evidence type="ECO:0000256" key="8">
    <source>
        <dbReference type="SAM" id="Phobius"/>
    </source>
</evidence>
<dbReference type="Pfam" id="PF21082">
    <property type="entry name" value="MS_channel_3rd"/>
    <property type="match status" value="1"/>
</dbReference>
<feature type="domain" description="Mechanosensitive ion channel MscS" evidence="9">
    <location>
        <begin position="160"/>
        <end position="225"/>
    </location>
</feature>
<keyword evidence="4 8" id="KW-0812">Transmembrane</keyword>
<evidence type="ECO:0000256" key="5">
    <source>
        <dbReference type="ARBA" id="ARBA00022989"/>
    </source>
</evidence>
<keyword evidence="5 8" id="KW-1133">Transmembrane helix</keyword>
<feature type="region of interest" description="Disordered" evidence="7">
    <location>
        <begin position="329"/>
        <end position="354"/>
    </location>
</feature>
<evidence type="ECO:0000259" key="10">
    <source>
        <dbReference type="Pfam" id="PF21082"/>
    </source>
</evidence>
<comment type="caution">
    <text evidence="12">The sequence shown here is derived from an EMBL/GenBank/DDBJ whole genome shotgun (WGS) entry which is preliminary data.</text>
</comment>
<evidence type="ECO:0000256" key="4">
    <source>
        <dbReference type="ARBA" id="ARBA00022692"/>
    </source>
</evidence>
<organism evidence="12 13">
    <name type="scientific">Stappia albiluteola</name>
    <dbReference type="NCBI Taxonomy" id="2758565"/>
    <lineage>
        <taxon>Bacteria</taxon>
        <taxon>Pseudomonadati</taxon>
        <taxon>Pseudomonadota</taxon>
        <taxon>Alphaproteobacteria</taxon>
        <taxon>Hyphomicrobiales</taxon>
        <taxon>Stappiaceae</taxon>
        <taxon>Stappia</taxon>
    </lineage>
</organism>
<dbReference type="GO" id="GO:0005886">
    <property type="term" value="C:plasma membrane"/>
    <property type="evidence" value="ECO:0007669"/>
    <property type="project" value="UniProtKB-SubCell"/>
</dbReference>
<dbReference type="InterPro" id="IPR011014">
    <property type="entry name" value="MscS_channel_TM-2"/>
</dbReference>
<comment type="subcellular location">
    <subcellularLocation>
        <location evidence="1">Cell membrane</location>
        <topology evidence="1">Multi-pass membrane protein</topology>
    </subcellularLocation>
</comment>
<keyword evidence="13" id="KW-1185">Reference proteome</keyword>
<feature type="transmembrane region" description="Helical" evidence="8">
    <location>
        <begin position="115"/>
        <end position="134"/>
    </location>
</feature>
<dbReference type="Gene3D" id="2.30.30.60">
    <property type="match status" value="1"/>
</dbReference>
<feature type="transmembrane region" description="Helical" evidence="8">
    <location>
        <begin position="32"/>
        <end position="50"/>
    </location>
</feature>
<dbReference type="InterPro" id="IPR045276">
    <property type="entry name" value="YbiO_bact"/>
</dbReference>
<feature type="transmembrane region" description="Helical" evidence="8">
    <location>
        <begin position="140"/>
        <end position="162"/>
    </location>
</feature>
<dbReference type="SUPFAM" id="SSF50182">
    <property type="entry name" value="Sm-like ribonucleoproteins"/>
    <property type="match status" value="1"/>
</dbReference>
<evidence type="ECO:0000256" key="3">
    <source>
        <dbReference type="ARBA" id="ARBA00022475"/>
    </source>
</evidence>
<dbReference type="PANTHER" id="PTHR30460:SF0">
    <property type="entry name" value="MODERATE CONDUCTANCE MECHANOSENSITIVE CHANNEL YBIO"/>
    <property type="match status" value="1"/>
</dbReference>
<evidence type="ECO:0000256" key="6">
    <source>
        <dbReference type="ARBA" id="ARBA00023136"/>
    </source>
</evidence>
<feature type="domain" description="Mechanosensitive ion channel transmembrane helices 2/3" evidence="11">
    <location>
        <begin position="119"/>
        <end position="159"/>
    </location>
</feature>
<feature type="transmembrane region" description="Helical" evidence="8">
    <location>
        <begin position="56"/>
        <end position="74"/>
    </location>
</feature>
<dbReference type="InterPro" id="IPR049278">
    <property type="entry name" value="MS_channel_C"/>
</dbReference>
<dbReference type="SUPFAM" id="SSF82861">
    <property type="entry name" value="Mechanosensitive channel protein MscS (YggB), transmembrane region"/>
    <property type="match status" value="1"/>
</dbReference>
<name>A0A839AH44_9HYPH</name>
<dbReference type="InterPro" id="IPR010920">
    <property type="entry name" value="LSM_dom_sf"/>
</dbReference>
<feature type="compositionally biased region" description="Acidic residues" evidence="7">
    <location>
        <begin position="336"/>
        <end position="354"/>
    </location>
</feature>
<dbReference type="Pfam" id="PF21088">
    <property type="entry name" value="MS_channel_1st"/>
    <property type="match status" value="1"/>
</dbReference>
<dbReference type="Pfam" id="PF00924">
    <property type="entry name" value="MS_channel_2nd"/>
    <property type="match status" value="1"/>
</dbReference>
<proteinExistence type="inferred from homology"/>
<evidence type="ECO:0000259" key="9">
    <source>
        <dbReference type="Pfam" id="PF00924"/>
    </source>
</evidence>
<dbReference type="InterPro" id="IPR006685">
    <property type="entry name" value="MscS_channel_2nd"/>
</dbReference>
<evidence type="ECO:0000313" key="12">
    <source>
        <dbReference type="EMBL" id="MBA5777849.1"/>
    </source>
</evidence>
<feature type="domain" description="Mechanosensitive ion channel MscS C-terminal" evidence="10">
    <location>
        <begin position="232"/>
        <end position="318"/>
    </location>
</feature>
<dbReference type="Proteomes" id="UP000541109">
    <property type="component" value="Unassembled WGS sequence"/>
</dbReference>
<dbReference type="PANTHER" id="PTHR30460">
    <property type="entry name" value="MODERATE CONDUCTANCE MECHANOSENSITIVE CHANNEL YBIO"/>
    <property type="match status" value="1"/>
</dbReference>
<dbReference type="EMBL" id="JACFXV010000053">
    <property type="protein sequence ID" value="MBA5777849.1"/>
    <property type="molecule type" value="Genomic_DNA"/>
</dbReference>
<dbReference type="AlphaFoldDB" id="A0A839AH44"/>
<dbReference type="Gene3D" id="3.30.70.100">
    <property type="match status" value="1"/>
</dbReference>
<dbReference type="InterPro" id="IPR023408">
    <property type="entry name" value="MscS_beta-dom_sf"/>
</dbReference>
<accession>A0A839AH44</accession>
<comment type="similarity">
    <text evidence="2">Belongs to the MscS (TC 1.A.23) family.</text>
</comment>
<evidence type="ECO:0000256" key="2">
    <source>
        <dbReference type="ARBA" id="ARBA00008017"/>
    </source>
</evidence>